<dbReference type="WBParaSite" id="PDA_v2.g7747.t1">
    <property type="protein sequence ID" value="PDA_v2.g7747.t1"/>
    <property type="gene ID" value="PDA_v2.g7747"/>
</dbReference>
<dbReference type="PANTHER" id="PTHR11472">
    <property type="entry name" value="DNA REPAIR DEAD HELICASE RAD3/XP-D SUBFAMILY MEMBER"/>
    <property type="match status" value="1"/>
</dbReference>
<proteinExistence type="predicted"/>
<dbReference type="PANTHER" id="PTHR11472:SF47">
    <property type="entry name" value="FANCONI ANEMIA GROUP J PROTEIN"/>
    <property type="match status" value="1"/>
</dbReference>
<evidence type="ECO:0000256" key="1">
    <source>
        <dbReference type="ARBA" id="ARBA00022741"/>
    </source>
</evidence>
<evidence type="ECO:0000259" key="5">
    <source>
        <dbReference type="PROSITE" id="PS51193"/>
    </source>
</evidence>
<dbReference type="SUPFAM" id="SSF52540">
    <property type="entry name" value="P-loop containing nucleoside triphosphate hydrolases"/>
    <property type="match status" value="1"/>
</dbReference>
<dbReference type="GO" id="GO:1990918">
    <property type="term" value="P:double-strand break repair involved in meiotic recombination"/>
    <property type="evidence" value="ECO:0007669"/>
    <property type="project" value="TreeGrafter"/>
</dbReference>
<organism evidence="6 7">
    <name type="scientific">Panagrolaimus davidi</name>
    <dbReference type="NCBI Taxonomy" id="227884"/>
    <lineage>
        <taxon>Eukaryota</taxon>
        <taxon>Metazoa</taxon>
        <taxon>Ecdysozoa</taxon>
        <taxon>Nematoda</taxon>
        <taxon>Chromadorea</taxon>
        <taxon>Rhabditida</taxon>
        <taxon>Tylenchina</taxon>
        <taxon>Panagrolaimomorpha</taxon>
        <taxon>Panagrolaimoidea</taxon>
        <taxon>Panagrolaimidae</taxon>
        <taxon>Panagrolaimus</taxon>
    </lineage>
</organism>
<dbReference type="InterPro" id="IPR045028">
    <property type="entry name" value="DinG/Rad3-like"/>
</dbReference>
<evidence type="ECO:0000313" key="6">
    <source>
        <dbReference type="Proteomes" id="UP000887578"/>
    </source>
</evidence>
<dbReference type="GO" id="GO:0006289">
    <property type="term" value="P:nucleotide-excision repair"/>
    <property type="evidence" value="ECO:0007669"/>
    <property type="project" value="TreeGrafter"/>
</dbReference>
<keyword evidence="6" id="KW-1185">Reference proteome</keyword>
<protein>
    <submittedName>
        <fullName evidence="7">Helicase ATP-binding domain-containing protein</fullName>
    </submittedName>
</protein>
<keyword evidence="3" id="KW-0067">ATP-binding</keyword>
<keyword evidence="2" id="KW-0378">Hydrolase</keyword>
<feature type="domain" description="Helicase ATP-binding" evidence="5">
    <location>
        <begin position="44"/>
        <end position="195"/>
    </location>
</feature>
<sequence length="195" mass="21439">MLAFKGKKISDYMEKPEKAELAKPNRKRPIGLQLEYARLIVGGITVQLPPGLKPYPSQQIMIVKLIQSLKGKKHAMIESPTGSGKSLGLLSACCAWLQDYKAKRRIAKQNCPKHGTGSIAAGFNKAASDIKQPRIEEIPNPSITGKENNESSFLSHMKNEPDDSLLDGSAVYDSFGETVNESVFDNSEHHPDAEY</sequence>
<dbReference type="GO" id="GO:0005634">
    <property type="term" value="C:nucleus"/>
    <property type="evidence" value="ECO:0007669"/>
    <property type="project" value="TreeGrafter"/>
</dbReference>
<dbReference type="Gene3D" id="3.40.50.300">
    <property type="entry name" value="P-loop containing nucleotide triphosphate hydrolases"/>
    <property type="match status" value="1"/>
</dbReference>
<dbReference type="GO" id="GO:0003678">
    <property type="term" value="F:DNA helicase activity"/>
    <property type="evidence" value="ECO:0007669"/>
    <property type="project" value="TreeGrafter"/>
</dbReference>
<dbReference type="InterPro" id="IPR027417">
    <property type="entry name" value="P-loop_NTPase"/>
</dbReference>
<dbReference type="Proteomes" id="UP000887578">
    <property type="component" value="Unplaced"/>
</dbReference>
<dbReference type="AlphaFoldDB" id="A0A914R042"/>
<feature type="compositionally biased region" description="Polar residues" evidence="4">
    <location>
        <begin position="141"/>
        <end position="154"/>
    </location>
</feature>
<feature type="region of interest" description="Disordered" evidence="4">
    <location>
        <begin position="130"/>
        <end position="170"/>
    </location>
</feature>
<dbReference type="GO" id="GO:0005524">
    <property type="term" value="F:ATP binding"/>
    <property type="evidence" value="ECO:0007669"/>
    <property type="project" value="UniProtKB-KW"/>
</dbReference>
<evidence type="ECO:0000313" key="7">
    <source>
        <dbReference type="WBParaSite" id="PDA_v2.g7747.t1"/>
    </source>
</evidence>
<evidence type="ECO:0000256" key="4">
    <source>
        <dbReference type="SAM" id="MobiDB-lite"/>
    </source>
</evidence>
<name>A0A914R042_9BILA</name>
<keyword evidence="1" id="KW-0547">Nucleotide-binding</keyword>
<dbReference type="InterPro" id="IPR014013">
    <property type="entry name" value="Helic_SF1/SF2_ATP-bd_DinG/Rad3"/>
</dbReference>
<evidence type="ECO:0000256" key="3">
    <source>
        <dbReference type="ARBA" id="ARBA00022840"/>
    </source>
</evidence>
<dbReference type="PROSITE" id="PS51193">
    <property type="entry name" value="HELICASE_ATP_BIND_2"/>
    <property type="match status" value="1"/>
</dbReference>
<reference evidence="7" key="1">
    <citation type="submission" date="2022-11" db="UniProtKB">
        <authorList>
            <consortium name="WormBaseParasite"/>
        </authorList>
    </citation>
    <scope>IDENTIFICATION</scope>
</reference>
<evidence type="ECO:0000256" key="2">
    <source>
        <dbReference type="ARBA" id="ARBA00022801"/>
    </source>
</evidence>
<dbReference type="GO" id="GO:0016787">
    <property type="term" value="F:hydrolase activity"/>
    <property type="evidence" value="ECO:0007669"/>
    <property type="project" value="UniProtKB-KW"/>
</dbReference>
<accession>A0A914R042</accession>